<evidence type="ECO:0000256" key="2">
    <source>
        <dbReference type="ARBA" id="ARBA00022679"/>
    </source>
</evidence>
<evidence type="ECO:0000313" key="4">
    <source>
        <dbReference type="Proteomes" id="UP000559182"/>
    </source>
</evidence>
<evidence type="ECO:0000313" key="3">
    <source>
        <dbReference type="EMBL" id="MBB2893681.1"/>
    </source>
</evidence>
<dbReference type="InterPro" id="IPR008949">
    <property type="entry name" value="Isoprenoid_synthase_dom_sf"/>
</dbReference>
<dbReference type="CDD" id="cd00683">
    <property type="entry name" value="Trans_IPPS_HH"/>
    <property type="match status" value="1"/>
</dbReference>
<dbReference type="InterPro" id="IPR017828">
    <property type="entry name" value="SQ_synth_HpnD-like"/>
</dbReference>
<organism evidence="3 4">
    <name type="scientific">Flexivirga oryzae</name>
    <dbReference type="NCBI Taxonomy" id="1794944"/>
    <lineage>
        <taxon>Bacteria</taxon>
        <taxon>Bacillati</taxon>
        <taxon>Actinomycetota</taxon>
        <taxon>Actinomycetes</taxon>
        <taxon>Micrococcales</taxon>
        <taxon>Dermacoccaceae</taxon>
        <taxon>Flexivirga</taxon>
    </lineage>
</organism>
<dbReference type="InterPro" id="IPR002060">
    <property type="entry name" value="Squ/phyt_synthse"/>
</dbReference>
<gene>
    <name evidence="3" type="ORF">FHU39_003712</name>
</gene>
<dbReference type="InterPro" id="IPR033904">
    <property type="entry name" value="Trans_IPPS_HH"/>
</dbReference>
<dbReference type="PANTHER" id="PTHR31480">
    <property type="entry name" value="BIFUNCTIONAL LYCOPENE CYCLASE/PHYTOENE SYNTHASE"/>
    <property type="match status" value="1"/>
</dbReference>
<dbReference type="PROSITE" id="PS01045">
    <property type="entry name" value="SQUALEN_PHYTOEN_SYN_2"/>
    <property type="match status" value="1"/>
</dbReference>
<dbReference type="Gene3D" id="1.10.600.10">
    <property type="entry name" value="Farnesyl Diphosphate Synthase"/>
    <property type="match status" value="1"/>
</dbReference>
<comment type="pathway">
    <text evidence="1">Carotenoid biosynthesis; phytoene biosynthesis.</text>
</comment>
<dbReference type="Proteomes" id="UP000559182">
    <property type="component" value="Unassembled WGS sequence"/>
</dbReference>
<dbReference type="InterPro" id="IPR019845">
    <property type="entry name" value="Squalene/phytoene_synthase_CS"/>
</dbReference>
<keyword evidence="4" id="KW-1185">Reference proteome</keyword>
<comment type="caution">
    <text evidence="3">The sequence shown here is derived from an EMBL/GenBank/DDBJ whole genome shotgun (WGS) entry which is preliminary data.</text>
</comment>
<dbReference type="SFLD" id="SFLDS00005">
    <property type="entry name" value="Isoprenoid_Synthase_Type_I"/>
    <property type="match status" value="1"/>
</dbReference>
<dbReference type="UniPathway" id="UPA00799"/>
<dbReference type="SFLD" id="SFLDG01018">
    <property type="entry name" value="Squalene/Phytoene_Synthase_Lik"/>
    <property type="match status" value="1"/>
</dbReference>
<dbReference type="NCBIfam" id="TIGR03465">
    <property type="entry name" value="HpnD"/>
    <property type="match status" value="1"/>
</dbReference>
<name>A0A839NG95_9MICO</name>
<dbReference type="SFLD" id="SFLDG01212">
    <property type="entry name" value="Phytoene_synthase_like"/>
    <property type="match status" value="1"/>
</dbReference>
<dbReference type="RefSeq" id="WP_183322130.1">
    <property type="nucleotide sequence ID" value="NZ_JACHVQ010000003.1"/>
</dbReference>
<dbReference type="GO" id="GO:0051996">
    <property type="term" value="F:squalene synthase [NAD(P)H] activity"/>
    <property type="evidence" value="ECO:0007669"/>
    <property type="project" value="InterPro"/>
</dbReference>
<protein>
    <submittedName>
        <fullName evidence="3">Phytoene synthase</fullName>
        <ecNumber evidence="3">2.5.1.32</ecNumber>
    </submittedName>
</protein>
<dbReference type="EC" id="2.5.1.32" evidence="3"/>
<dbReference type="GO" id="GO:0016117">
    <property type="term" value="P:carotenoid biosynthetic process"/>
    <property type="evidence" value="ECO:0007669"/>
    <property type="project" value="InterPro"/>
</dbReference>
<dbReference type="EMBL" id="JACHVQ010000003">
    <property type="protein sequence ID" value="MBB2893681.1"/>
    <property type="molecule type" value="Genomic_DNA"/>
</dbReference>
<sequence length="286" mass="31793">MSIDEAFATAEQVTRSEARNFYYGIRLLPVRKRQGLCALYALARRIDDIGDEQAPLEQKRAALSLVRKELSDIDSATDPVLAAVAETARRFPVPLDAFDELIDGVEMDLAGASYETFDDLRIYCRCVAGSIGRLCLSIFGNGTDPRAPQFADQLGIALQQTNILRDIREDLLLGRVYLPRAELDEFGVRLQLDDEGTLHDPDARLATYIGFAAERAQHWYELGLRLLPELDHRSAACCAAMSGIYHHLLVRIQANPTVVYDRRMSLPAHEKGRVALTALAKAVLPV</sequence>
<evidence type="ECO:0000256" key="1">
    <source>
        <dbReference type="ARBA" id="ARBA00004684"/>
    </source>
</evidence>
<accession>A0A839NG95</accession>
<reference evidence="3 4" key="1">
    <citation type="submission" date="2020-08" db="EMBL/GenBank/DDBJ databases">
        <title>Sequencing the genomes of 1000 actinobacteria strains.</title>
        <authorList>
            <person name="Klenk H.-P."/>
        </authorList>
    </citation>
    <scope>NUCLEOTIDE SEQUENCE [LARGE SCALE GENOMIC DNA]</scope>
    <source>
        <strain evidence="3 4">DSM 105369</strain>
    </source>
</reference>
<keyword evidence="2 3" id="KW-0808">Transferase</keyword>
<dbReference type="GO" id="GO:0004311">
    <property type="term" value="F:geranylgeranyl diphosphate synthase activity"/>
    <property type="evidence" value="ECO:0007669"/>
    <property type="project" value="InterPro"/>
</dbReference>
<dbReference type="AlphaFoldDB" id="A0A839NG95"/>
<proteinExistence type="predicted"/>
<dbReference type="SUPFAM" id="SSF48576">
    <property type="entry name" value="Terpenoid synthases"/>
    <property type="match status" value="1"/>
</dbReference>
<dbReference type="InterPro" id="IPR044843">
    <property type="entry name" value="Trans_IPPS_bact-type"/>
</dbReference>
<dbReference type="Pfam" id="PF00494">
    <property type="entry name" value="SQS_PSY"/>
    <property type="match status" value="1"/>
</dbReference>